<proteinExistence type="predicted"/>
<comment type="caution">
    <text evidence="1">The sequence shown here is derived from an EMBL/GenBank/DDBJ whole genome shotgun (WGS) entry which is preliminary data.</text>
</comment>
<sequence length="104" mass="10742">MAAISESSSQRFPCIVVPSTCVSLLCTLCPNGPPAAVATGPGHAPRPSPLPPHSFPQARFFLPARFFHSTFSGFSCVLCLSSGCTRMALHSPSQASAPTSGRPG</sequence>
<accession>A0A2U1JEL3</accession>
<protein>
    <submittedName>
        <fullName evidence="1">Uncharacterized protein</fullName>
    </submittedName>
</protein>
<dbReference type="EMBL" id="MBFU01000011">
    <property type="protein sequence ID" value="PWA03550.1"/>
    <property type="molecule type" value="Genomic_DNA"/>
</dbReference>
<gene>
    <name evidence="1" type="ORF">BB558_000222</name>
</gene>
<keyword evidence="2" id="KW-1185">Reference proteome</keyword>
<dbReference type="AlphaFoldDB" id="A0A2U1JEL3"/>
<evidence type="ECO:0000313" key="2">
    <source>
        <dbReference type="Proteomes" id="UP000245591"/>
    </source>
</evidence>
<dbReference type="Proteomes" id="UP000245591">
    <property type="component" value="Unassembled WGS sequence"/>
</dbReference>
<name>A0A2U1JEL3_SMIAN</name>
<evidence type="ECO:0000313" key="1">
    <source>
        <dbReference type="EMBL" id="PWA03550.1"/>
    </source>
</evidence>
<organism evidence="1 2">
    <name type="scientific">Smittium angustum</name>
    <dbReference type="NCBI Taxonomy" id="133377"/>
    <lineage>
        <taxon>Eukaryota</taxon>
        <taxon>Fungi</taxon>
        <taxon>Fungi incertae sedis</taxon>
        <taxon>Zoopagomycota</taxon>
        <taxon>Kickxellomycotina</taxon>
        <taxon>Harpellomycetes</taxon>
        <taxon>Harpellales</taxon>
        <taxon>Legeriomycetaceae</taxon>
        <taxon>Smittium</taxon>
    </lineage>
</organism>
<reference evidence="1 2" key="1">
    <citation type="journal article" date="2018" name="MBio">
        <title>Comparative Genomics Reveals the Core Gene Toolbox for the Fungus-Insect Symbiosis.</title>
        <authorList>
            <person name="Wang Y."/>
            <person name="Stata M."/>
            <person name="Wang W."/>
            <person name="Stajich J.E."/>
            <person name="White M.M."/>
            <person name="Moncalvo J.M."/>
        </authorList>
    </citation>
    <scope>NUCLEOTIDE SEQUENCE [LARGE SCALE GENOMIC DNA]</scope>
    <source>
        <strain evidence="1 2">AUS-126-30</strain>
    </source>
</reference>